<dbReference type="PANTHER" id="PTHR15852:SF51">
    <property type="entry name" value="PROTEIN BUNDLE SHEATH DEFECTIVE 2, CHLOROPLASTIC"/>
    <property type="match status" value="1"/>
</dbReference>
<keyword evidence="4" id="KW-1185">Reference proteome</keyword>
<evidence type="ECO:0000259" key="2">
    <source>
        <dbReference type="Pfam" id="PF25436"/>
    </source>
</evidence>
<comment type="caution">
    <text evidence="3">The sequence shown here is derived from an EMBL/GenBank/DDBJ whole genome shotgun (WGS) entry which is preliminary data.</text>
</comment>
<feature type="domain" description="BSD2 cysteine rich" evidence="2">
    <location>
        <begin position="62"/>
        <end position="130"/>
    </location>
</feature>
<dbReference type="InterPro" id="IPR036410">
    <property type="entry name" value="HSP_DnaJ_Cys-rich_dom_sf"/>
</dbReference>
<name>A0A8T0TNC8_PANVG</name>
<protein>
    <recommendedName>
        <fullName evidence="2">BSD2 cysteine rich domain-containing protein</fullName>
    </recommendedName>
</protein>
<reference evidence="3 4" key="1">
    <citation type="submission" date="2020-05" db="EMBL/GenBank/DDBJ databases">
        <title>WGS assembly of Panicum virgatum.</title>
        <authorList>
            <person name="Lovell J.T."/>
            <person name="Jenkins J."/>
            <person name="Shu S."/>
            <person name="Juenger T.E."/>
            <person name="Schmutz J."/>
        </authorList>
    </citation>
    <scope>NUCLEOTIDE SEQUENCE [LARGE SCALE GENOMIC DNA]</scope>
    <source>
        <strain evidence="4">cv. AP13</strain>
    </source>
</reference>
<evidence type="ECO:0000313" key="4">
    <source>
        <dbReference type="Proteomes" id="UP000823388"/>
    </source>
</evidence>
<gene>
    <name evidence="3" type="ORF">PVAP13_4KG106800</name>
</gene>
<dbReference type="Proteomes" id="UP000823388">
    <property type="component" value="Chromosome 4K"/>
</dbReference>
<dbReference type="AlphaFoldDB" id="A0A8T0TNC8"/>
<sequence>MAATASLAAAAPSPPVLNASPPALISLRPVSRRCKSLAVKTKFSSKQATENDQSAKKPQKVNSILCQDCEGNGAIVCTQCEGNGVNSVDHFNGRFKAGALCWLCRGKREILCGSCNGAGFLGGFLSTFDETAE</sequence>
<dbReference type="PANTHER" id="PTHR15852">
    <property type="entry name" value="PLASTID TRANSCRIPTIONALLY ACTIVE PROTEIN"/>
    <property type="match status" value="1"/>
</dbReference>
<dbReference type="GO" id="GO:0101031">
    <property type="term" value="C:protein folding chaperone complex"/>
    <property type="evidence" value="ECO:0007669"/>
    <property type="project" value="TreeGrafter"/>
</dbReference>
<dbReference type="Pfam" id="PF25436">
    <property type="entry name" value="BSD2_CRD"/>
    <property type="match status" value="1"/>
</dbReference>
<dbReference type="GO" id="GO:0044183">
    <property type="term" value="F:protein folding chaperone"/>
    <property type="evidence" value="ECO:0007669"/>
    <property type="project" value="TreeGrafter"/>
</dbReference>
<evidence type="ECO:0000256" key="1">
    <source>
        <dbReference type="SAM" id="MobiDB-lite"/>
    </source>
</evidence>
<dbReference type="SUPFAM" id="SSF57938">
    <property type="entry name" value="DnaJ/Hsp40 cysteine-rich domain"/>
    <property type="match status" value="1"/>
</dbReference>
<feature type="region of interest" description="Disordered" evidence="1">
    <location>
        <begin position="1"/>
        <end position="20"/>
    </location>
</feature>
<dbReference type="EMBL" id="CM029043">
    <property type="protein sequence ID" value="KAG2611667.1"/>
    <property type="molecule type" value="Genomic_DNA"/>
</dbReference>
<dbReference type="GO" id="GO:0009570">
    <property type="term" value="C:chloroplast stroma"/>
    <property type="evidence" value="ECO:0007669"/>
    <property type="project" value="TreeGrafter"/>
</dbReference>
<proteinExistence type="predicted"/>
<accession>A0A8T0TNC8</accession>
<evidence type="ECO:0000313" key="3">
    <source>
        <dbReference type="EMBL" id="KAG2611667.1"/>
    </source>
</evidence>
<organism evidence="3 4">
    <name type="scientific">Panicum virgatum</name>
    <name type="common">Blackwell switchgrass</name>
    <dbReference type="NCBI Taxonomy" id="38727"/>
    <lineage>
        <taxon>Eukaryota</taxon>
        <taxon>Viridiplantae</taxon>
        <taxon>Streptophyta</taxon>
        <taxon>Embryophyta</taxon>
        <taxon>Tracheophyta</taxon>
        <taxon>Spermatophyta</taxon>
        <taxon>Magnoliopsida</taxon>
        <taxon>Liliopsida</taxon>
        <taxon>Poales</taxon>
        <taxon>Poaceae</taxon>
        <taxon>PACMAD clade</taxon>
        <taxon>Panicoideae</taxon>
        <taxon>Panicodae</taxon>
        <taxon>Paniceae</taxon>
        <taxon>Panicinae</taxon>
        <taxon>Panicum</taxon>
        <taxon>Panicum sect. Hiantes</taxon>
    </lineage>
</organism>
<dbReference type="InterPro" id="IPR057453">
    <property type="entry name" value="BSD2_CRD"/>
</dbReference>